<feature type="transmembrane region" description="Helical" evidence="1">
    <location>
        <begin position="104"/>
        <end position="125"/>
    </location>
</feature>
<accession>A0A7G1KB93</accession>
<keyword evidence="1" id="KW-0812">Transmembrane</keyword>
<protein>
    <submittedName>
        <fullName evidence="2">Uncharacterized protein</fullName>
    </submittedName>
</protein>
<evidence type="ECO:0000313" key="2">
    <source>
        <dbReference type="EMBL" id="BCK52448.1"/>
    </source>
</evidence>
<evidence type="ECO:0000313" key="3">
    <source>
        <dbReference type="Proteomes" id="UP000516173"/>
    </source>
</evidence>
<organism evidence="2 3">
    <name type="scientific">Nocardia wallacei</name>
    <dbReference type="NCBI Taxonomy" id="480035"/>
    <lineage>
        <taxon>Bacteria</taxon>
        <taxon>Bacillati</taxon>
        <taxon>Actinomycetota</taxon>
        <taxon>Actinomycetes</taxon>
        <taxon>Mycobacteriales</taxon>
        <taxon>Nocardiaceae</taxon>
        <taxon>Nocardia</taxon>
    </lineage>
</organism>
<gene>
    <name evidence="2" type="ORF">NWFMUON74_02200</name>
</gene>
<evidence type="ECO:0000256" key="1">
    <source>
        <dbReference type="SAM" id="Phobius"/>
    </source>
</evidence>
<dbReference type="Proteomes" id="UP000516173">
    <property type="component" value="Chromosome"/>
</dbReference>
<dbReference type="EMBL" id="AP023396">
    <property type="protein sequence ID" value="BCK52448.1"/>
    <property type="molecule type" value="Genomic_DNA"/>
</dbReference>
<proteinExistence type="predicted"/>
<dbReference type="GeneID" id="80344851"/>
<reference evidence="2 3" key="1">
    <citation type="submission" date="2020-08" db="EMBL/GenBank/DDBJ databases">
        <title>Genome Sequencing of Nocardia wallacei strain FMUON74 and assembly.</title>
        <authorList>
            <person name="Toyokawa M."/>
            <person name="Uesaka K."/>
        </authorList>
    </citation>
    <scope>NUCLEOTIDE SEQUENCE [LARGE SCALE GENOMIC DNA]</scope>
    <source>
        <strain evidence="2 3">FMUON74</strain>
    </source>
</reference>
<keyword evidence="1" id="KW-1133">Transmembrane helix</keyword>
<keyword evidence="3" id="KW-1185">Reference proteome</keyword>
<dbReference type="KEGG" id="nwl:NWFMUON74_02200"/>
<feature type="transmembrane region" description="Helical" evidence="1">
    <location>
        <begin position="54"/>
        <end position="75"/>
    </location>
</feature>
<sequence length="281" mass="30860">MPQDQIAPLDWPRGYGSPKRKPAIIFGIPFLSIGTLFFGAMLIAAVSAGNVLQIIFHAGGTVVSASAVAALVSVWSVRPTRLPRKTTTDSALVLPMARPFSVSLLVLLISGAVFLVAYAISLLVRDDRSSASNARDYAVAGMLIVTVIATALLAFHYITILRSDCKLAIGPECVELNNGSIRQVLDWSEISDVEASANYNNPVLLIKPSTRDSLRILSSSFVVRRLSPQYLRNMTIDVHFFRIDPALLYHLIRFYWQHPEARHELASEAATDRIQRGELTS</sequence>
<dbReference type="RefSeq" id="WP_187686167.1">
    <property type="nucleotide sequence ID" value="NZ_AP023396.1"/>
</dbReference>
<feature type="transmembrane region" description="Helical" evidence="1">
    <location>
        <begin position="137"/>
        <end position="158"/>
    </location>
</feature>
<name>A0A7G1KB93_9NOCA</name>
<feature type="transmembrane region" description="Helical" evidence="1">
    <location>
        <begin position="23"/>
        <end position="48"/>
    </location>
</feature>
<keyword evidence="1" id="KW-0472">Membrane</keyword>
<dbReference type="AlphaFoldDB" id="A0A7G1KB93"/>